<evidence type="ECO:0000313" key="2">
    <source>
        <dbReference type="Proteomes" id="UP000015104"/>
    </source>
</evidence>
<dbReference type="AlphaFoldDB" id="T1KFI2"/>
<organism evidence="1 2">
    <name type="scientific">Tetranychus urticae</name>
    <name type="common">Two-spotted spider mite</name>
    <dbReference type="NCBI Taxonomy" id="32264"/>
    <lineage>
        <taxon>Eukaryota</taxon>
        <taxon>Metazoa</taxon>
        <taxon>Ecdysozoa</taxon>
        <taxon>Arthropoda</taxon>
        <taxon>Chelicerata</taxon>
        <taxon>Arachnida</taxon>
        <taxon>Acari</taxon>
        <taxon>Acariformes</taxon>
        <taxon>Trombidiformes</taxon>
        <taxon>Prostigmata</taxon>
        <taxon>Eleutherengona</taxon>
        <taxon>Raphignathae</taxon>
        <taxon>Tetranychoidea</taxon>
        <taxon>Tetranychidae</taxon>
        <taxon>Tetranychus</taxon>
    </lineage>
</organism>
<dbReference type="Proteomes" id="UP000015104">
    <property type="component" value="Unassembled WGS sequence"/>
</dbReference>
<keyword evidence="2" id="KW-1185">Reference proteome</keyword>
<reference evidence="2" key="1">
    <citation type="submission" date="2011-08" db="EMBL/GenBank/DDBJ databases">
        <authorList>
            <person name="Rombauts S."/>
        </authorList>
    </citation>
    <scope>NUCLEOTIDE SEQUENCE</scope>
    <source>
        <strain evidence="2">London</strain>
    </source>
</reference>
<dbReference type="EnsemblMetazoa" id="tetur10g03210.1">
    <property type="protein sequence ID" value="tetur10g03210.1"/>
    <property type="gene ID" value="tetur10g03210"/>
</dbReference>
<reference evidence="1" key="2">
    <citation type="submission" date="2015-06" db="UniProtKB">
        <authorList>
            <consortium name="EnsemblMetazoa"/>
        </authorList>
    </citation>
    <scope>IDENTIFICATION</scope>
</reference>
<accession>T1KFI2</accession>
<dbReference type="HOGENOM" id="CLU_3144610_0_0_1"/>
<sequence>MKVENKTMNFQRLLSPNPSHHQCPNSNPLFSMSTKSIDNVNYVNQSRGI</sequence>
<proteinExistence type="predicted"/>
<dbReference type="EMBL" id="CAEY01000037">
    <property type="status" value="NOT_ANNOTATED_CDS"/>
    <property type="molecule type" value="Genomic_DNA"/>
</dbReference>
<protein>
    <submittedName>
        <fullName evidence="1">Uncharacterized protein</fullName>
    </submittedName>
</protein>
<name>T1KFI2_TETUR</name>
<evidence type="ECO:0000313" key="1">
    <source>
        <dbReference type="EnsemblMetazoa" id="tetur10g03210.1"/>
    </source>
</evidence>